<evidence type="ECO:0000256" key="2">
    <source>
        <dbReference type="ARBA" id="ARBA00010199"/>
    </source>
</evidence>
<keyword evidence="6" id="KW-0812">Transmembrane</keyword>
<keyword evidence="6" id="KW-0472">Membrane</keyword>
<dbReference type="PANTHER" id="PTHR43298">
    <property type="entry name" value="MULTIDRUG RESISTANCE PROTEIN NORM-RELATED"/>
    <property type="match status" value="1"/>
</dbReference>
<dbReference type="GO" id="GO:0005886">
    <property type="term" value="C:plasma membrane"/>
    <property type="evidence" value="ECO:0007669"/>
    <property type="project" value="TreeGrafter"/>
</dbReference>
<name>A0A917SDI0_9ACTN</name>
<evidence type="ECO:0000256" key="1">
    <source>
        <dbReference type="ARBA" id="ARBA00003408"/>
    </source>
</evidence>
<feature type="transmembrane region" description="Helical" evidence="6">
    <location>
        <begin position="43"/>
        <end position="70"/>
    </location>
</feature>
<dbReference type="RefSeq" id="WP_188896760.1">
    <property type="nucleotide sequence ID" value="NZ_BMMZ01000010.1"/>
</dbReference>
<reference evidence="7" key="2">
    <citation type="submission" date="2020-09" db="EMBL/GenBank/DDBJ databases">
        <authorList>
            <person name="Sun Q."/>
            <person name="Zhou Y."/>
        </authorList>
    </citation>
    <scope>NUCLEOTIDE SEQUENCE</scope>
    <source>
        <strain evidence="7">CGMCC 4.7306</strain>
    </source>
</reference>
<dbReference type="PANTHER" id="PTHR43298:SF2">
    <property type="entry name" value="FMN_FAD EXPORTER YEEO-RELATED"/>
    <property type="match status" value="1"/>
</dbReference>
<dbReference type="Pfam" id="PF01554">
    <property type="entry name" value="MatE"/>
    <property type="match status" value="1"/>
</dbReference>
<dbReference type="InterPro" id="IPR050222">
    <property type="entry name" value="MATE_MdtK"/>
</dbReference>
<keyword evidence="8" id="KW-1185">Reference proteome</keyword>
<dbReference type="Proteomes" id="UP000613840">
    <property type="component" value="Unassembled WGS sequence"/>
</dbReference>
<dbReference type="EMBL" id="BMMZ01000010">
    <property type="protein sequence ID" value="GGL74510.1"/>
    <property type="molecule type" value="Genomic_DNA"/>
</dbReference>
<dbReference type="InterPro" id="IPR002528">
    <property type="entry name" value="MATE_fam"/>
</dbReference>
<dbReference type="GO" id="GO:0015297">
    <property type="term" value="F:antiporter activity"/>
    <property type="evidence" value="ECO:0007669"/>
    <property type="project" value="InterPro"/>
</dbReference>
<sequence>MTRNLTIGPPTRLIMVFAIPLVVGNVFQQLYQFTDAIVVGRLISVHALAAVGASGSILFFLTGLSIGSSVGVPIPVARAFGAGRLPVMRRAVAAGAMITVGIAAFITIVGALIAGPLLRLLDTPAELVPDATTFLRVSFLGVGAIAAFNYLSSLIRAR</sequence>
<evidence type="ECO:0000256" key="6">
    <source>
        <dbReference type="SAM" id="Phobius"/>
    </source>
</evidence>
<evidence type="ECO:0000256" key="3">
    <source>
        <dbReference type="ARBA" id="ARBA00020268"/>
    </source>
</evidence>
<evidence type="ECO:0000256" key="4">
    <source>
        <dbReference type="ARBA" id="ARBA00022448"/>
    </source>
</evidence>
<protein>
    <recommendedName>
        <fullName evidence="3">Probable multidrug resistance protein NorM</fullName>
    </recommendedName>
    <alternativeName>
        <fullName evidence="5">Multidrug-efflux transporter</fullName>
    </alternativeName>
</protein>
<dbReference type="AlphaFoldDB" id="A0A917SDI0"/>
<proteinExistence type="inferred from homology"/>
<feature type="transmembrane region" description="Helical" evidence="6">
    <location>
        <begin position="91"/>
        <end position="114"/>
    </location>
</feature>
<evidence type="ECO:0000313" key="7">
    <source>
        <dbReference type="EMBL" id="GGL74510.1"/>
    </source>
</evidence>
<feature type="transmembrane region" description="Helical" evidence="6">
    <location>
        <begin position="12"/>
        <end position="31"/>
    </location>
</feature>
<reference evidence="7" key="1">
    <citation type="journal article" date="2014" name="Int. J. Syst. Evol. Microbiol.">
        <title>Complete genome sequence of Corynebacterium casei LMG S-19264T (=DSM 44701T), isolated from a smear-ripened cheese.</title>
        <authorList>
            <consortium name="US DOE Joint Genome Institute (JGI-PGF)"/>
            <person name="Walter F."/>
            <person name="Albersmeier A."/>
            <person name="Kalinowski J."/>
            <person name="Ruckert C."/>
        </authorList>
    </citation>
    <scope>NUCLEOTIDE SEQUENCE</scope>
    <source>
        <strain evidence="7">CGMCC 4.7306</strain>
    </source>
</reference>
<gene>
    <name evidence="7" type="ORF">GCM10011575_35920</name>
</gene>
<comment type="function">
    <text evidence="1">Multidrug efflux pump.</text>
</comment>
<comment type="similarity">
    <text evidence="2">Belongs to the multi antimicrobial extrusion (MATE) (TC 2.A.66.1) family.</text>
</comment>
<dbReference type="GO" id="GO:0042910">
    <property type="term" value="F:xenobiotic transmembrane transporter activity"/>
    <property type="evidence" value="ECO:0007669"/>
    <property type="project" value="InterPro"/>
</dbReference>
<comment type="caution">
    <text evidence="7">The sequence shown here is derived from an EMBL/GenBank/DDBJ whole genome shotgun (WGS) entry which is preliminary data.</text>
</comment>
<keyword evidence="4" id="KW-0813">Transport</keyword>
<accession>A0A917SDI0</accession>
<feature type="transmembrane region" description="Helical" evidence="6">
    <location>
        <begin position="134"/>
        <end position="152"/>
    </location>
</feature>
<organism evidence="7 8">
    <name type="scientific">Microlunatus endophyticus</name>
    <dbReference type="NCBI Taxonomy" id="1716077"/>
    <lineage>
        <taxon>Bacteria</taxon>
        <taxon>Bacillati</taxon>
        <taxon>Actinomycetota</taxon>
        <taxon>Actinomycetes</taxon>
        <taxon>Propionibacteriales</taxon>
        <taxon>Propionibacteriaceae</taxon>
        <taxon>Microlunatus</taxon>
    </lineage>
</organism>
<keyword evidence="6" id="KW-1133">Transmembrane helix</keyword>
<evidence type="ECO:0000313" key="8">
    <source>
        <dbReference type="Proteomes" id="UP000613840"/>
    </source>
</evidence>
<evidence type="ECO:0000256" key="5">
    <source>
        <dbReference type="ARBA" id="ARBA00031636"/>
    </source>
</evidence>